<gene>
    <name evidence="1" type="ORF">LTRI10_LOCUS24939</name>
</gene>
<reference evidence="1 2" key="1">
    <citation type="submission" date="2024-04" db="EMBL/GenBank/DDBJ databases">
        <authorList>
            <person name="Fracassetti M."/>
        </authorList>
    </citation>
    <scope>NUCLEOTIDE SEQUENCE [LARGE SCALE GENOMIC DNA]</scope>
</reference>
<dbReference type="InterPro" id="IPR036242">
    <property type="entry name" value="Agglutinin_dom_sf"/>
</dbReference>
<protein>
    <submittedName>
        <fullName evidence="1">Uncharacterized protein</fullName>
    </submittedName>
</protein>
<proteinExistence type="predicted"/>
<dbReference type="SUPFAM" id="SSF50382">
    <property type="entry name" value="Agglutinin"/>
    <property type="match status" value="1"/>
</dbReference>
<dbReference type="InterPro" id="IPR053237">
    <property type="entry name" value="Natterin_C"/>
</dbReference>
<evidence type="ECO:0000313" key="2">
    <source>
        <dbReference type="Proteomes" id="UP001497516"/>
    </source>
</evidence>
<dbReference type="EMBL" id="OZ034817">
    <property type="protein sequence ID" value="CAL1383678.1"/>
    <property type="molecule type" value="Genomic_DNA"/>
</dbReference>
<accession>A0AAV2EDK6</accession>
<dbReference type="Gene3D" id="2.170.15.10">
    <property type="entry name" value="Proaerolysin, chain A, domain 3"/>
    <property type="match status" value="1"/>
</dbReference>
<dbReference type="Proteomes" id="UP001497516">
    <property type="component" value="Chromosome 4"/>
</dbReference>
<evidence type="ECO:0000313" key="1">
    <source>
        <dbReference type="EMBL" id="CAL1383678.1"/>
    </source>
</evidence>
<dbReference type="PANTHER" id="PTHR39244">
    <property type="entry name" value="NATTERIN-4"/>
    <property type="match status" value="1"/>
</dbReference>
<organism evidence="1 2">
    <name type="scientific">Linum trigynum</name>
    <dbReference type="NCBI Taxonomy" id="586398"/>
    <lineage>
        <taxon>Eukaryota</taxon>
        <taxon>Viridiplantae</taxon>
        <taxon>Streptophyta</taxon>
        <taxon>Embryophyta</taxon>
        <taxon>Tracheophyta</taxon>
        <taxon>Spermatophyta</taxon>
        <taxon>Magnoliopsida</taxon>
        <taxon>eudicotyledons</taxon>
        <taxon>Gunneridae</taxon>
        <taxon>Pentapetalae</taxon>
        <taxon>rosids</taxon>
        <taxon>fabids</taxon>
        <taxon>Malpighiales</taxon>
        <taxon>Linaceae</taxon>
        <taxon>Linum</taxon>
    </lineage>
</organism>
<sequence>MLFWPVKVGKSAIALRNYNNSYFCKRLTTEGKPSCLNAGVSTISKEAQIGVEELVISRSIYDVDFCLMDARIYDQSVITMATGVTSNMSSNPNMVRAQLSYTNTKSNTWSRNVSLN</sequence>
<dbReference type="SUPFAM" id="SSF56973">
    <property type="entry name" value="Aerolisin/ETX pore-forming domain"/>
    <property type="match status" value="1"/>
</dbReference>
<dbReference type="Gene3D" id="2.80.10.50">
    <property type="match status" value="1"/>
</dbReference>
<dbReference type="PANTHER" id="PTHR39244:SF5">
    <property type="entry name" value="NATTERIN-3-LIKE"/>
    <property type="match status" value="1"/>
</dbReference>
<keyword evidence="2" id="KW-1185">Reference proteome</keyword>
<dbReference type="AlphaFoldDB" id="A0AAV2EDK6"/>
<name>A0AAV2EDK6_9ROSI</name>